<dbReference type="AlphaFoldDB" id="A0A9X6S5Z3"/>
<dbReference type="EMBL" id="LXZO01000066">
    <property type="protein sequence ID" value="PAY48306.1"/>
    <property type="molecule type" value="Genomic_DNA"/>
</dbReference>
<protein>
    <submittedName>
        <fullName evidence="1">Uncharacterized protein</fullName>
    </submittedName>
</protein>
<dbReference type="Proteomes" id="UP000218139">
    <property type="component" value="Unassembled WGS sequence"/>
</dbReference>
<comment type="caution">
    <text evidence="1">The sequence shown here is derived from an EMBL/GenBank/DDBJ whole genome shotgun (WGS) entry which is preliminary data.</text>
</comment>
<name>A0A9X6S5Z3_9LACO</name>
<gene>
    <name evidence="1" type="ORF">A8C52_05095</name>
</gene>
<sequence>MLKQLLHTKKEVSVVRNIVPSVSRLENWKPISEWDDDISGVPPYLEKDRQIILNARVELNWKELSFDRRLKKAKKLIEEDNSPTFAFREVKMSYDYNRAVQLGLKDTIDAYKERTSRVYEIDEKNKVVRIYHDRVGLIRRIHEETNKTVSSIKNLMQLHIMMKGMTYYTYKTWKKENMESKFDFDGDWSLVTVN</sequence>
<reference evidence="1 2" key="1">
    <citation type="submission" date="2016-05" db="EMBL/GenBank/DDBJ databases">
        <authorList>
            <person name="Lee J.-Y."/>
            <person name="Kim E.B."/>
            <person name="Choi Y.-J."/>
        </authorList>
    </citation>
    <scope>NUCLEOTIDE SEQUENCE [LARGE SCALE GENOMIC DNA]</scope>
    <source>
        <strain evidence="1 2">KLA006</strain>
    </source>
</reference>
<accession>A0A9X6S5Z3</accession>
<evidence type="ECO:0000313" key="1">
    <source>
        <dbReference type="EMBL" id="PAY48306.1"/>
    </source>
</evidence>
<proteinExistence type="predicted"/>
<evidence type="ECO:0000313" key="2">
    <source>
        <dbReference type="Proteomes" id="UP000218139"/>
    </source>
</evidence>
<organism evidence="1 2">
    <name type="scientific">Ligilactobacillus salivarius</name>
    <dbReference type="NCBI Taxonomy" id="1624"/>
    <lineage>
        <taxon>Bacteria</taxon>
        <taxon>Bacillati</taxon>
        <taxon>Bacillota</taxon>
        <taxon>Bacilli</taxon>
        <taxon>Lactobacillales</taxon>
        <taxon>Lactobacillaceae</taxon>
        <taxon>Ligilactobacillus</taxon>
    </lineage>
</organism>